<evidence type="ECO:0000256" key="5">
    <source>
        <dbReference type="ARBA" id="ARBA00038868"/>
    </source>
</evidence>
<dbReference type="InterPro" id="IPR018114">
    <property type="entry name" value="TRYPSIN_HIS"/>
</dbReference>
<dbReference type="GO" id="GO:0006508">
    <property type="term" value="P:proteolysis"/>
    <property type="evidence" value="ECO:0007669"/>
    <property type="project" value="InterPro"/>
</dbReference>
<keyword evidence="3" id="KW-1015">Disulfide bond</keyword>
<dbReference type="PANTHER" id="PTHR24271:SF87">
    <property type="entry name" value="ARGININE ESTERASE-LIKE-RELATED"/>
    <property type="match status" value="1"/>
</dbReference>
<dbReference type="FunFam" id="2.40.10.10:FF:000005">
    <property type="entry name" value="Serine protease 37"/>
    <property type="match status" value="1"/>
</dbReference>
<dbReference type="InterPro" id="IPR001254">
    <property type="entry name" value="Trypsin_dom"/>
</dbReference>
<protein>
    <recommendedName>
        <fullName evidence="5">trypsin</fullName>
        <ecNumber evidence="5">3.4.21.4</ecNumber>
    </recommendedName>
</protein>
<feature type="chain" id="PRO_5043751623" description="trypsin" evidence="6">
    <location>
        <begin position="24"/>
        <end position="264"/>
    </location>
</feature>
<evidence type="ECO:0000313" key="8">
    <source>
        <dbReference type="EMBL" id="CAJ1060277.1"/>
    </source>
</evidence>
<keyword evidence="6" id="KW-0732">Signal</keyword>
<dbReference type="SUPFAM" id="SSF50494">
    <property type="entry name" value="Trypsin-like serine proteases"/>
    <property type="match status" value="1"/>
</dbReference>
<reference evidence="8" key="1">
    <citation type="submission" date="2023-08" db="EMBL/GenBank/DDBJ databases">
        <authorList>
            <person name="Alioto T."/>
            <person name="Alioto T."/>
            <person name="Gomez Garrido J."/>
        </authorList>
    </citation>
    <scope>NUCLEOTIDE SEQUENCE</scope>
</reference>
<evidence type="ECO:0000259" key="7">
    <source>
        <dbReference type="PROSITE" id="PS50240"/>
    </source>
</evidence>
<dbReference type="PANTHER" id="PTHR24271">
    <property type="entry name" value="KALLIKREIN-RELATED"/>
    <property type="match status" value="1"/>
</dbReference>
<evidence type="ECO:0000256" key="3">
    <source>
        <dbReference type="ARBA" id="ARBA00023157"/>
    </source>
</evidence>
<dbReference type="GO" id="GO:0004252">
    <property type="term" value="F:serine-type endopeptidase activity"/>
    <property type="evidence" value="ECO:0007669"/>
    <property type="project" value="UniProtKB-EC"/>
</dbReference>
<dbReference type="Pfam" id="PF00089">
    <property type="entry name" value="Trypsin"/>
    <property type="match status" value="1"/>
</dbReference>
<dbReference type="Proteomes" id="UP001178508">
    <property type="component" value="Chromosome 7"/>
</dbReference>
<evidence type="ECO:0000256" key="4">
    <source>
        <dbReference type="ARBA" id="ARBA00036320"/>
    </source>
</evidence>
<accession>A0AAV1FFU8</accession>
<dbReference type="Gene3D" id="2.40.10.10">
    <property type="entry name" value="Trypsin-like serine proteases"/>
    <property type="match status" value="1"/>
</dbReference>
<comment type="subcellular location">
    <subcellularLocation>
        <location evidence="1">Secreted</location>
        <location evidence="1">Extracellular space</location>
    </subcellularLocation>
</comment>
<dbReference type="SMART" id="SM00020">
    <property type="entry name" value="Tryp_SPc"/>
    <property type="match status" value="1"/>
</dbReference>
<feature type="signal peptide" evidence="6">
    <location>
        <begin position="1"/>
        <end position="23"/>
    </location>
</feature>
<evidence type="ECO:0000313" key="9">
    <source>
        <dbReference type="Proteomes" id="UP001178508"/>
    </source>
</evidence>
<evidence type="ECO:0000256" key="2">
    <source>
        <dbReference type="ARBA" id="ARBA00023145"/>
    </source>
</evidence>
<dbReference type="PRINTS" id="PR00722">
    <property type="entry name" value="CHYMOTRYPSIN"/>
</dbReference>
<dbReference type="EMBL" id="OY660870">
    <property type="protein sequence ID" value="CAJ1060277.1"/>
    <property type="molecule type" value="Genomic_DNA"/>
</dbReference>
<evidence type="ECO:0000256" key="6">
    <source>
        <dbReference type="SAM" id="SignalP"/>
    </source>
</evidence>
<dbReference type="AlphaFoldDB" id="A0AAV1FFU8"/>
<dbReference type="InterPro" id="IPR043504">
    <property type="entry name" value="Peptidase_S1_PA_chymotrypsin"/>
</dbReference>
<dbReference type="GO" id="GO:0005576">
    <property type="term" value="C:extracellular region"/>
    <property type="evidence" value="ECO:0007669"/>
    <property type="project" value="UniProtKB-SubCell"/>
</dbReference>
<dbReference type="InterPro" id="IPR009003">
    <property type="entry name" value="Peptidase_S1_PA"/>
</dbReference>
<dbReference type="CDD" id="cd00190">
    <property type="entry name" value="Tryp_SPc"/>
    <property type="match status" value="1"/>
</dbReference>
<comment type="catalytic activity">
    <reaction evidence="4">
        <text>Preferential cleavage: Arg-|-Xaa, Lys-|-Xaa.</text>
        <dbReference type="EC" id="3.4.21.4"/>
    </reaction>
</comment>
<feature type="domain" description="Peptidase S1" evidence="7">
    <location>
        <begin position="26"/>
        <end position="258"/>
    </location>
</feature>
<dbReference type="InterPro" id="IPR001314">
    <property type="entry name" value="Peptidase_S1A"/>
</dbReference>
<keyword evidence="2" id="KW-0865">Zymogen</keyword>
<dbReference type="PROSITE" id="PS50240">
    <property type="entry name" value="TRYPSIN_DOM"/>
    <property type="match status" value="1"/>
</dbReference>
<organism evidence="8 9">
    <name type="scientific">Xyrichtys novacula</name>
    <name type="common">Pearly razorfish</name>
    <name type="synonym">Hemipteronotus novacula</name>
    <dbReference type="NCBI Taxonomy" id="13765"/>
    <lineage>
        <taxon>Eukaryota</taxon>
        <taxon>Metazoa</taxon>
        <taxon>Chordata</taxon>
        <taxon>Craniata</taxon>
        <taxon>Vertebrata</taxon>
        <taxon>Euteleostomi</taxon>
        <taxon>Actinopterygii</taxon>
        <taxon>Neopterygii</taxon>
        <taxon>Teleostei</taxon>
        <taxon>Neoteleostei</taxon>
        <taxon>Acanthomorphata</taxon>
        <taxon>Eupercaria</taxon>
        <taxon>Labriformes</taxon>
        <taxon>Labridae</taxon>
        <taxon>Xyrichtys</taxon>
    </lineage>
</organism>
<evidence type="ECO:0000256" key="1">
    <source>
        <dbReference type="ARBA" id="ARBA00004239"/>
    </source>
</evidence>
<sequence length="264" mass="29428">MMHALRKCLFFYLLTCLGLHALGSEIIHGEPVPEKMMPYMASLQDQFGYHICGGFLISEDYVLTAAHCAHVSKRCLTSVVLGTHDLRKVDDATMRYGVKICEHPSYKDFTTGDDIMLLKLSRKAQMSERLQKILLADPESKLKDNTLCRVAGWGAIVTNGGYVDKLLKVKVNVVNTNTCKEQWKMINFELPAKVICAGGYQTKEGFCQGDSGGPLVCGGKAVGVVSFNCHCDYPQKPQVPNVYTDLSKYRSWIDKTIKQNSCKM</sequence>
<dbReference type="PROSITE" id="PS00134">
    <property type="entry name" value="TRYPSIN_HIS"/>
    <property type="match status" value="1"/>
</dbReference>
<gene>
    <name evidence="8" type="ORF">XNOV1_A019308</name>
</gene>
<dbReference type="EC" id="3.4.21.4" evidence="5"/>
<name>A0AAV1FFU8_XYRNO</name>
<keyword evidence="9" id="KW-1185">Reference proteome</keyword>
<proteinExistence type="predicted"/>